<organism evidence="1 2">
    <name type="scientific">Vibrio ishigakensis</name>
    <dbReference type="NCBI Taxonomy" id="1481914"/>
    <lineage>
        <taxon>Bacteria</taxon>
        <taxon>Pseudomonadati</taxon>
        <taxon>Pseudomonadota</taxon>
        <taxon>Gammaproteobacteria</taxon>
        <taxon>Vibrionales</taxon>
        <taxon>Vibrionaceae</taxon>
        <taxon>Vibrio</taxon>
    </lineage>
</organism>
<evidence type="ECO:0000313" key="2">
    <source>
        <dbReference type="Proteomes" id="UP000031666"/>
    </source>
</evidence>
<name>A0A0B8QBW2_9VIBR</name>
<dbReference type="Proteomes" id="UP000031666">
    <property type="component" value="Unassembled WGS sequence"/>
</dbReference>
<sequence length="56" mass="6411">MSYDEHEFDSEEEIEIEAIGVEVTNEPIELYKVLKMLTQLAVAVKLSKLSARAMLR</sequence>
<reference evidence="1 2" key="2">
    <citation type="submission" date="2015-01" db="EMBL/GenBank/DDBJ databases">
        <authorList>
            <consortium name="NBRP consortium"/>
            <person name="Sawabe T."/>
            <person name="Meirelles P."/>
            <person name="Feng G."/>
            <person name="Sayaka M."/>
            <person name="Hattori M."/>
            <person name="Ohkuma M."/>
        </authorList>
    </citation>
    <scope>NUCLEOTIDE SEQUENCE [LARGE SCALE GENOMIC DNA]</scope>
    <source>
        <strain evidence="2">JCM 19241</strain>
    </source>
</reference>
<dbReference type="EMBL" id="BBSC01000002">
    <property type="protein sequence ID" value="GAM74397.1"/>
    <property type="molecule type" value="Genomic_DNA"/>
</dbReference>
<gene>
    <name evidence="1" type="ORF">JCM19241_5593</name>
</gene>
<dbReference type="AlphaFoldDB" id="A0A0B8QBW2"/>
<accession>A0A0B8QBW2</accession>
<comment type="caution">
    <text evidence="1">The sequence shown here is derived from an EMBL/GenBank/DDBJ whole genome shotgun (WGS) entry which is preliminary data.</text>
</comment>
<proteinExistence type="predicted"/>
<reference evidence="1 2" key="1">
    <citation type="submission" date="2015-01" db="EMBL/GenBank/DDBJ databases">
        <title>Vibrio sp. C94 JCM 19241 whole genome shotgun sequence.</title>
        <authorList>
            <person name="Sawabe T."/>
            <person name="Meirelles P."/>
            <person name="Feng G."/>
            <person name="Sayaka M."/>
            <person name="Hattori M."/>
            <person name="Ohkuma M."/>
        </authorList>
    </citation>
    <scope>NUCLEOTIDE SEQUENCE [LARGE SCALE GENOMIC DNA]</scope>
    <source>
        <strain evidence="2">JCM 19241</strain>
    </source>
</reference>
<evidence type="ECO:0000313" key="1">
    <source>
        <dbReference type="EMBL" id="GAM74397.1"/>
    </source>
</evidence>
<protein>
    <submittedName>
        <fullName evidence="1">Uncharacterized protein</fullName>
    </submittedName>
</protein>